<name>A0ABV8FFI6_9ACTN</name>
<sequence length="349" mass="37917">RDYAFVTVYNGVFYNGEKQVTVGTFNSFVGPKWVEKKPISESEYNQGVSKYGVDGPYKTAAADPKVETVNPPKASFTEAEAKAYAKGEGADKTVKLVPIEVTASQYNAAPAGTSALKNGERCPSWCGVKSGEKTAISQETYKELLAKKANGGFLGELSAEKDKNGVEIAWYEAHYYVKGWVKTTTAQLYWVENYFVELSKDAGRLGDNVGGQGFAWNQKTGQAVFIFGYPEGPHPDGDKPFTGITPKWVYGKTSGKVYVSAAQKIEEHIGVKGALTPGADGGPWVLKYNNNKRLGYVNGVTSQFGDQDGNGRYDLITSAYFDGETADIYKKAANVWSGRIVGPNGELYK</sequence>
<keyword evidence="2" id="KW-1185">Reference proteome</keyword>
<evidence type="ECO:0000313" key="1">
    <source>
        <dbReference type="EMBL" id="MFC3986636.1"/>
    </source>
</evidence>
<proteinExistence type="predicted"/>
<accession>A0ABV8FFI6</accession>
<comment type="caution">
    <text evidence="1">The sequence shown here is derived from an EMBL/GenBank/DDBJ whole genome shotgun (WGS) entry which is preliminary data.</text>
</comment>
<protein>
    <submittedName>
        <fullName evidence="1">Uncharacterized protein</fullName>
    </submittedName>
</protein>
<evidence type="ECO:0000313" key="2">
    <source>
        <dbReference type="Proteomes" id="UP001595698"/>
    </source>
</evidence>
<dbReference type="EMBL" id="JBHSBC010000061">
    <property type="protein sequence ID" value="MFC3986636.1"/>
    <property type="molecule type" value="Genomic_DNA"/>
</dbReference>
<gene>
    <name evidence="1" type="ORF">ACFOYY_41350</name>
</gene>
<feature type="non-terminal residue" evidence="1">
    <location>
        <position position="1"/>
    </location>
</feature>
<dbReference type="Proteomes" id="UP001595698">
    <property type="component" value="Unassembled WGS sequence"/>
</dbReference>
<dbReference type="Gene3D" id="2.40.10.10">
    <property type="entry name" value="Trypsin-like serine proteases"/>
    <property type="match status" value="1"/>
</dbReference>
<reference evidence="2" key="1">
    <citation type="journal article" date="2019" name="Int. J. Syst. Evol. Microbiol.">
        <title>The Global Catalogue of Microorganisms (GCM) 10K type strain sequencing project: providing services to taxonomists for standard genome sequencing and annotation.</title>
        <authorList>
            <consortium name="The Broad Institute Genomics Platform"/>
            <consortium name="The Broad Institute Genome Sequencing Center for Infectious Disease"/>
            <person name="Wu L."/>
            <person name="Ma J."/>
        </authorList>
    </citation>
    <scope>NUCLEOTIDE SEQUENCE [LARGE SCALE GENOMIC DNA]</scope>
    <source>
        <strain evidence="2">TBRC 7912</strain>
    </source>
</reference>
<dbReference type="InterPro" id="IPR043504">
    <property type="entry name" value="Peptidase_S1_PA_chymotrypsin"/>
</dbReference>
<organism evidence="1 2">
    <name type="scientific">Streptosporangium jomthongense</name>
    <dbReference type="NCBI Taxonomy" id="1193683"/>
    <lineage>
        <taxon>Bacteria</taxon>
        <taxon>Bacillati</taxon>
        <taxon>Actinomycetota</taxon>
        <taxon>Actinomycetes</taxon>
        <taxon>Streptosporangiales</taxon>
        <taxon>Streptosporangiaceae</taxon>
        <taxon>Streptosporangium</taxon>
    </lineage>
</organism>